<keyword evidence="2" id="KW-0677">Repeat</keyword>
<dbReference type="Gene3D" id="3.80.10.10">
    <property type="entry name" value="Ribonuclease Inhibitor"/>
    <property type="match status" value="1"/>
</dbReference>
<dbReference type="InterPro" id="IPR055414">
    <property type="entry name" value="LRR_R13L4/SHOC2-like"/>
</dbReference>
<evidence type="ECO:0000256" key="1">
    <source>
        <dbReference type="ARBA" id="ARBA00022614"/>
    </source>
</evidence>
<dbReference type="AlphaFoldDB" id="A0A5C7H5Q1"/>
<keyword evidence="1" id="KW-0433">Leucine-rich repeat</keyword>
<dbReference type="Proteomes" id="UP000323000">
    <property type="component" value="Chromosome 10"/>
</dbReference>
<gene>
    <name evidence="6" type="ORF">EZV62_021446</name>
</gene>
<evidence type="ECO:0000256" key="2">
    <source>
        <dbReference type="ARBA" id="ARBA00022737"/>
    </source>
</evidence>
<dbReference type="InterPro" id="IPR032675">
    <property type="entry name" value="LRR_dom_sf"/>
</dbReference>
<sequence>MKTLRSCDLYPDVGIENLIEKSLVTISNDTLEMHDLIQEMAFAITREHNHREPGKWSRLWRVKEVSYVLTENKGTEAIEAIILNMPEQGLDSIMQGMPEQGISGKSFTTMKNLRLLKISNVRFSDDHLEYLSNELWLLKWRGYPLKTLPSSFQPKNLFKLDMCYSHVEFLWGDKKHLEKLKTIKLSNSCNLIETPDFTNITNLEKLELERCTKLRRIHPSIGSLKRLRVLRLNNCNLSEGIIPNDLGSLISLEELYLSGNNFVSLPESISELPKLKHLCLNECHRLRRLPKIPPDIHFLLAEDCTSLETISSAKKQSTSSRNMLYFLNCCKLTENQGTKDNLAVTLLKQRLQDLSHHSYQFDICLPGTKIPEWFSHCNNIGSSVGIGLRDNWLNDDFIGFAVCIVFDHNWGYGRRIECSIWSQASRTDFSFRIPTFTTAKSDHLWLGYLSREILKELLVDKCVHAHFEIYGGSDMFPHYSVKRASLVGRVGLRPYAGLDLACLWARRPSLFGGRAGWAWSIEHDPFYLH</sequence>
<evidence type="ECO:0000259" key="5">
    <source>
        <dbReference type="Pfam" id="PF23598"/>
    </source>
</evidence>
<proteinExistence type="predicted"/>
<feature type="domain" description="C-JID" evidence="3">
    <location>
        <begin position="365"/>
        <end position="448"/>
    </location>
</feature>
<dbReference type="InterPro" id="IPR001611">
    <property type="entry name" value="Leu-rich_rpt"/>
</dbReference>
<evidence type="ECO:0000313" key="7">
    <source>
        <dbReference type="Proteomes" id="UP000323000"/>
    </source>
</evidence>
<reference evidence="7" key="1">
    <citation type="journal article" date="2019" name="Gigascience">
        <title>De novo genome assembly of the endangered Acer yangbiense, a plant species with extremely small populations endemic to Yunnan Province, China.</title>
        <authorList>
            <person name="Yang J."/>
            <person name="Wariss H.M."/>
            <person name="Tao L."/>
            <person name="Zhang R."/>
            <person name="Yun Q."/>
            <person name="Hollingsworth P."/>
            <person name="Dao Z."/>
            <person name="Luo G."/>
            <person name="Guo H."/>
            <person name="Ma Y."/>
            <person name="Sun W."/>
        </authorList>
    </citation>
    <scope>NUCLEOTIDE SEQUENCE [LARGE SCALE GENOMIC DNA]</scope>
    <source>
        <strain evidence="7">cv. Malutang</strain>
    </source>
</reference>
<name>A0A5C7H5Q1_9ROSI</name>
<accession>A0A5C7H5Q1</accession>
<comment type="caution">
    <text evidence="6">The sequence shown here is derived from an EMBL/GenBank/DDBJ whole genome shotgun (WGS) entry which is preliminary data.</text>
</comment>
<keyword evidence="7" id="KW-1185">Reference proteome</keyword>
<dbReference type="InterPro" id="IPR058192">
    <property type="entry name" value="WHD_ROQ1-like"/>
</dbReference>
<evidence type="ECO:0000313" key="6">
    <source>
        <dbReference type="EMBL" id="TXG52277.1"/>
    </source>
</evidence>
<dbReference type="EMBL" id="VAHF01000010">
    <property type="protein sequence ID" value="TXG52277.1"/>
    <property type="molecule type" value="Genomic_DNA"/>
</dbReference>
<dbReference type="SUPFAM" id="SSF52058">
    <property type="entry name" value="L domain-like"/>
    <property type="match status" value="1"/>
</dbReference>
<evidence type="ECO:0000259" key="3">
    <source>
        <dbReference type="Pfam" id="PF20160"/>
    </source>
</evidence>
<dbReference type="InterPro" id="IPR044974">
    <property type="entry name" value="Disease_R_plants"/>
</dbReference>
<dbReference type="GO" id="GO:0006952">
    <property type="term" value="P:defense response"/>
    <property type="evidence" value="ECO:0007669"/>
    <property type="project" value="InterPro"/>
</dbReference>
<organism evidence="6 7">
    <name type="scientific">Acer yangbiense</name>
    <dbReference type="NCBI Taxonomy" id="1000413"/>
    <lineage>
        <taxon>Eukaryota</taxon>
        <taxon>Viridiplantae</taxon>
        <taxon>Streptophyta</taxon>
        <taxon>Embryophyta</taxon>
        <taxon>Tracheophyta</taxon>
        <taxon>Spermatophyta</taxon>
        <taxon>Magnoliopsida</taxon>
        <taxon>eudicotyledons</taxon>
        <taxon>Gunneridae</taxon>
        <taxon>Pentapetalae</taxon>
        <taxon>rosids</taxon>
        <taxon>malvids</taxon>
        <taxon>Sapindales</taxon>
        <taxon>Sapindaceae</taxon>
        <taxon>Hippocastanoideae</taxon>
        <taxon>Acereae</taxon>
        <taxon>Acer</taxon>
    </lineage>
</organism>
<dbReference type="OrthoDB" id="1357022at2759"/>
<dbReference type="InterPro" id="IPR045344">
    <property type="entry name" value="C-JID"/>
</dbReference>
<evidence type="ECO:0000259" key="4">
    <source>
        <dbReference type="Pfam" id="PF23282"/>
    </source>
</evidence>
<dbReference type="Pfam" id="PF23282">
    <property type="entry name" value="WHD_ROQ1"/>
    <property type="match status" value="1"/>
</dbReference>
<protein>
    <submittedName>
        <fullName evidence="6">Uncharacterized protein</fullName>
    </submittedName>
</protein>
<feature type="domain" description="Disease resistance protein Roq1-like winged-helix" evidence="4">
    <location>
        <begin position="2"/>
        <end position="47"/>
    </location>
</feature>
<dbReference type="Pfam" id="PF23598">
    <property type="entry name" value="LRR_14"/>
    <property type="match status" value="1"/>
</dbReference>
<dbReference type="PANTHER" id="PTHR11017:SF527">
    <property type="entry name" value="TMV RESISTANCE PROTEIN N-LIKE"/>
    <property type="match status" value="1"/>
</dbReference>
<dbReference type="PANTHER" id="PTHR11017">
    <property type="entry name" value="LEUCINE-RICH REPEAT-CONTAINING PROTEIN"/>
    <property type="match status" value="1"/>
</dbReference>
<dbReference type="Pfam" id="PF20160">
    <property type="entry name" value="C-JID"/>
    <property type="match status" value="1"/>
</dbReference>
<feature type="domain" description="Disease resistance R13L4/SHOC-2-like LRR" evidence="5">
    <location>
        <begin position="189"/>
        <end position="322"/>
    </location>
</feature>
<dbReference type="PROSITE" id="PS51450">
    <property type="entry name" value="LRR"/>
    <property type="match status" value="1"/>
</dbReference>